<comment type="caution">
    <text evidence="5">The sequence shown here is derived from an EMBL/GenBank/DDBJ whole genome shotgun (WGS) entry which is preliminary data.</text>
</comment>
<accession>A0A365U3H0</accession>
<comment type="subcellular location">
    <subcellularLocation>
        <location evidence="1">Secreted</location>
    </subcellularLocation>
</comment>
<sequence>GADTLWGAQGDDTFVFAASHGADVVADFEAGDDERIDLSAIAEIVDFTDLVANHLADVGGTAQIQSSQGT</sequence>
<feature type="non-terminal residue" evidence="5">
    <location>
        <position position="70"/>
    </location>
</feature>
<evidence type="ECO:0000259" key="4">
    <source>
        <dbReference type="Pfam" id="PF08548"/>
    </source>
</evidence>
<dbReference type="Proteomes" id="UP000253370">
    <property type="component" value="Unassembled WGS sequence"/>
</dbReference>
<evidence type="ECO:0000256" key="3">
    <source>
        <dbReference type="ARBA" id="ARBA00022737"/>
    </source>
</evidence>
<dbReference type="Pfam" id="PF08548">
    <property type="entry name" value="Peptidase_M10_C"/>
    <property type="match status" value="1"/>
</dbReference>
<dbReference type="InterPro" id="IPR013858">
    <property type="entry name" value="Peptidase_M10B_C"/>
</dbReference>
<dbReference type="InterPro" id="IPR011049">
    <property type="entry name" value="Serralysin-like_metalloprot_C"/>
</dbReference>
<feature type="non-terminal residue" evidence="5">
    <location>
        <position position="1"/>
    </location>
</feature>
<evidence type="ECO:0000313" key="5">
    <source>
        <dbReference type="EMBL" id="RBI82226.1"/>
    </source>
</evidence>
<dbReference type="EMBL" id="QNTQ01000068">
    <property type="protein sequence ID" value="RBI82226.1"/>
    <property type="molecule type" value="Genomic_DNA"/>
</dbReference>
<keyword evidence="2" id="KW-0964">Secreted</keyword>
<reference evidence="5 6" key="1">
    <citation type="submission" date="2018-07" db="EMBL/GenBank/DDBJ databases">
        <title>Rhodosalinus sp. strain E84T genomic sequence and assembly.</title>
        <authorList>
            <person name="Liu Z.-W."/>
            <person name="Lu D.-C."/>
        </authorList>
    </citation>
    <scope>NUCLEOTIDE SEQUENCE [LARGE SCALE GENOMIC DNA]</scope>
    <source>
        <strain evidence="5 6">E84</strain>
    </source>
</reference>
<protein>
    <submittedName>
        <fullName evidence="5">Calcium-binding protein</fullName>
    </submittedName>
</protein>
<dbReference type="GO" id="GO:0005615">
    <property type="term" value="C:extracellular space"/>
    <property type="evidence" value="ECO:0007669"/>
    <property type="project" value="InterPro"/>
</dbReference>
<keyword evidence="6" id="KW-1185">Reference proteome</keyword>
<evidence type="ECO:0000256" key="1">
    <source>
        <dbReference type="ARBA" id="ARBA00004613"/>
    </source>
</evidence>
<organism evidence="5 6">
    <name type="scientific">Rhodosalinus halophilus</name>
    <dbReference type="NCBI Taxonomy" id="2259333"/>
    <lineage>
        <taxon>Bacteria</taxon>
        <taxon>Pseudomonadati</taxon>
        <taxon>Pseudomonadota</taxon>
        <taxon>Alphaproteobacteria</taxon>
        <taxon>Rhodobacterales</taxon>
        <taxon>Paracoccaceae</taxon>
        <taxon>Rhodosalinus</taxon>
    </lineage>
</organism>
<keyword evidence="3" id="KW-0677">Repeat</keyword>
<dbReference type="GO" id="GO:0005509">
    <property type="term" value="F:calcium ion binding"/>
    <property type="evidence" value="ECO:0007669"/>
    <property type="project" value="InterPro"/>
</dbReference>
<name>A0A365U3H0_9RHOB</name>
<dbReference type="Gene3D" id="2.150.10.10">
    <property type="entry name" value="Serralysin-like metalloprotease, C-terminal"/>
    <property type="match status" value="1"/>
</dbReference>
<feature type="domain" description="Peptidase M10 serralysin C-terminal" evidence="4">
    <location>
        <begin position="1"/>
        <end position="53"/>
    </location>
</feature>
<dbReference type="AlphaFoldDB" id="A0A365U3H0"/>
<gene>
    <name evidence="5" type="ORF">DRV85_18885</name>
</gene>
<evidence type="ECO:0000313" key="6">
    <source>
        <dbReference type="Proteomes" id="UP000253370"/>
    </source>
</evidence>
<evidence type="ECO:0000256" key="2">
    <source>
        <dbReference type="ARBA" id="ARBA00022525"/>
    </source>
</evidence>
<dbReference type="SUPFAM" id="SSF51120">
    <property type="entry name" value="beta-Roll"/>
    <property type="match status" value="1"/>
</dbReference>
<dbReference type="RefSeq" id="WP_420820933.1">
    <property type="nucleotide sequence ID" value="NZ_QNTQ01000068.1"/>
</dbReference>
<proteinExistence type="predicted"/>